<sequence length="113" mass="13185">MTILIEETHDQFMHLKVASKSSNFHCLLTVIYAKNAREERRTLWQELLRIGPTITEPWCICRDYNSPLLDLDRIGGQHVSESETKDLQQVINVLNLTDMKSTGRRYTWTNGHI</sequence>
<organism evidence="1 2">
    <name type="scientific">Solanum bulbocastanum</name>
    <name type="common">Wild potato</name>
    <dbReference type="NCBI Taxonomy" id="147425"/>
    <lineage>
        <taxon>Eukaryota</taxon>
        <taxon>Viridiplantae</taxon>
        <taxon>Streptophyta</taxon>
        <taxon>Embryophyta</taxon>
        <taxon>Tracheophyta</taxon>
        <taxon>Spermatophyta</taxon>
        <taxon>Magnoliopsida</taxon>
        <taxon>eudicotyledons</taxon>
        <taxon>Gunneridae</taxon>
        <taxon>Pentapetalae</taxon>
        <taxon>asterids</taxon>
        <taxon>lamiids</taxon>
        <taxon>Solanales</taxon>
        <taxon>Solanaceae</taxon>
        <taxon>Solanoideae</taxon>
        <taxon>Solaneae</taxon>
        <taxon>Solanum</taxon>
    </lineage>
</organism>
<dbReference type="Gene3D" id="3.60.10.10">
    <property type="entry name" value="Endonuclease/exonuclease/phosphatase"/>
    <property type="match status" value="1"/>
</dbReference>
<protein>
    <recommendedName>
        <fullName evidence="3">Endonuclease/exonuclease/phosphatase domain-containing protein</fullName>
    </recommendedName>
</protein>
<dbReference type="SUPFAM" id="SSF56219">
    <property type="entry name" value="DNase I-like"/>
    <property type="match status" value="1"/>
</dbReference>
<evidence type="ECO:0000313" key="2">
    <source>
        <dbReference type="Proteomes" id="UP001371456"/>
    </source>
</evidence>
<gene>
    <name evidence="1" type="ORF">RDI58_008994</name>
</gene>
<evidence type="ECO:0008006" key="3">
    <source>
        <dbReference type="Google" id="ProtNLM"/>
    </source>
</evidence>
<accession>A0AAN8TX71</accession>
<dbReference type="Proteomes" id="UP001371456">
    <property type="component" value="Unassembled WGS sequence"/>
</dbReference>
<dbReference type="InterPro" id="IPR036691">
    <property type="entry name" value="Endo/exonu/phosph_ase_sf"/>
</dbReference>
<comment type="caution">
    <text evidence="1">The sequence shown here is derived from an EMBL/GenBank/DDBJ whole genome shotgun (WGS) entry which is preliminary data.</text>
</comment>
<name>A0AAN8TX71_SOLBU</name>
<keyword evidence="2" id="KW-1185">Reference proteome</keyword>
<dbReference type="PANTHER" id="PTHR33710">
    <property type="entry name" value="BNAC02G09200D PROTEIN"/>
    <property type="match status" value="1"/>
</dbReference>
<dbReference type="AlphaFoldDB" id="A0AAN8TX71"/>
<dbReference type="EMBL" id="JBANQN010000003">
    <property type="protein sequence ID" value="KAK6795540.1"/>
    <property type="molecule type" value="Genomic_DNA"/>
</dbReference>
<proteinExistence type="predicted"/>
<dbReference type="PANTHER" id="PTHR33710:SF76">
    <property type="entry name" value="ENDONUCLEASE_EXONUCLEASE_PHOSPHATASE DOMAIN-CONTAINING PROTEIN"/>
    <property type="match status" value="1"/>
</dbReference>
<evidence type="ECO:0000313" key="1">
    <source>
        <dbReference type="EMBL" id="KAK6795540.1"/>
    </source>
</evidence>
<reference evidence="1 2" key="1">
    <citation type="submission" date="2024-02" db="EMBL/GenBank/DDBJ databases">
        <title>de novo genome assembly of Solanum bulbocastanum strain 11H21.</title>
        <authorList>
            <person name="Hosaka A.J."/>
        </authorList>
    </citation>
    <scope>NUCLEOTIDE SEQUENCE [LARGE SCALE GENOMIC DNA]</scope>
    <source>
        <tissue evidence="1">Young leaves</tissue>
    </source>
</reference>